<dbReference type="CTD" id="20317628"/>
<reference evidence="2 3" key="1">
    <citation type="submission" date="2013-11" db="EMBL/GenBank/DDBJ databases">
        <title>Opisthorchis viverrini - life in the bile duct.</title>
        <authorList>
            <person name="Young N.D."/>
            <person name="Nagarajan N."/>
            <person name="Lin S.J."/>
            <person name="Korhonen P.K."/>
            <person name="Jex A.R."/>
            <person name="Hall R.S."/>
            <person name="Safavi-Hemami H."/>
            <person name="Kaewkong W."/>
            <person name="Bertrand D."/>
            <person name="Gao S."/>
            <person name="Seet Q."/>
            <person name="Wongkham S."/>
            <person name="Teh B.T."/>
            <person name="Wongkham C."/>
            <person name="Intapan P.M."/>
            <person name="Maleewong W."/>
            <person name="Yang X."/>
            <person name="Hu M."/>
            <person name="Wang Z."/>
            <person name="Hofmann A."/>
            <person name="Sternberg P.W."/>
            <person name="Tan P."/>
            <person name="Wang J."/>
            <person name="Gasser R.B."/>
        </authorList>
    </citation>
    <scope>NUCLEOTIDE SEQUENCE [LARGE SCALE GENOMIC DNA]</scope>
</reference>
<keyword evidence="1" id="KW-0812">Transmembrane</keyword>
<feature type="transmembrane region" description="Helical" evidence="1">
    <location>
        <begin position="31"/>
        <end position="53"/>
    </location>
</feature>
<dbReference type="GeneID" id="20317628"/>
<evidence type="ECO:0000313" key="3">
    <source>
        <dbReference type="Proteomes" id="UP000054324"/>
    </source>
</evidence>
<keyword evidence="1" id="KW-0472">Membrane</keyword>
<evidence type="ECO:0000313" key="2">
    <source>
        <dbReference type="EMBL" id="KER30070.1"/>
    </source>
</evidence>
<proteinExistence type="predicted"/>
<sequence length="135" mass="14899">MIVIPLCEQRRTSYGQDQQILDESLAKPNLFVTYQIMMKATGVFATFLLLLVICEANKGKETVVDDEQHDLEQVLSEIEVDGPEMETQCIEGDDGHTITLQSADPDFAKTTVAKVLDGRGLLAEKKAYGKCSTCV</sequence>
<gene>
    <name evidence="2" type="ORF">T265_03441</name>
</gene>
<keyword evidence="1" id="KW-1133">Transmembrane helix</keyword>
<name>A0A075A3C4_OPIVI</name>
<protein>
    <submittedName>
        <fullName evidence="2">Uncharacterized protein</fullName>
    </submittedName>
</protein>
<accession>A0A075A3C4</accession>
<evidence type="ECO:0000256" key="1">
    <source>
        <dbReference type="SAM" id="Phobius"/>
    </source>
</evidence>
<dbReference type="RefSeq" id="XP_009166189.1">
    <property type="nucleotide sequence ID" value="XM_009167925.1"/>
</dbReference>
<organism evidence="2 3">
    <name type="scientific">Opisthorchis viverrini</name>
    <name type="common">Southeast Asian liver fluke</name>
    <dbReference type="NCBI Taxonomy" id="6198"/>
    <lineage>
        <taxon>Eukaryota</taxon>
        <taxon>Metazoa</taxon>
        <taxon>Spiralia</taxon>
        <taxon>Lophotrochozoa</taxon>
        <taxon>Platyhelminthes</taxon>
        <taxon>Trematoda</taxon>
        <taxon>Digenea</taxon>
        <taxon>Opisthorchiida</taxon>
        <taxon>Opisthorchiata</taxon>
        <taxon>Opisthorchiidae</taxon>
        <taxon>Opisthorchis</taxon>
    </lineage>
</organism>
<dbReference type="AlphaFoldDB" id="A0A075A3C4"/>
<dbReference type="Proteomes" id="UP000054324">
    <property type="component" value="Unassembled WGS sequence"/>
</dbReference>
<dbReference type="EMBL" id="KL596667">
    <property type="protein sequence ID" value="KER30070.1"/>
    <property type="molecule type" value="Genomic_DNA"/>
</dbReference>
<keyword evidence="3" id="KW-1185">Reference proteome</keyword>
<dbReference type="KEGG" id="ovi:T265_03441"/>